<evidence type="ECO:0000313" key="3">
    <source>
        <dbReference type="Proteomes" id="UP000257127"/>
    </source>
</evidence>
<dbReference type="Gene3D" id="2.40.70.10">
    <property type="entry name" value="Acid Proteases"/>
    <property type="match status" value="1"/>
</dbReference>
<organism evidence="2 3">
    <name type="scientific">Brumimicrobium aurantiacum</name>
    <dbReference type="NCBI Taxonomy" id="1737063"/>
    <lineage>
        <taxon>Bacteria</taxon>
        <taxon>Pseudomonadati</taxon>
        <taxon>Bacteroidota</taxon>
        <taxon>Flavobacteriia</taxon>
        <taxon>Flavobacteriales</taxon>
        <taxon>Crocinitomicaceae</taxon>
        <taxon>Brumimicrobium</taxon>
    </lineage>
</organism>
<dbReference type="PANTHER" id="PTHR38037:SF1">
    <property type="entry name" value="ATP-DEPENDENT ZINC PROTEASE DOMAIN-CONTAINING PROTEIN-RELATED"/>
    <property type="match status" value="1"/>
</dbReference>
<proteinExistence type="predicted"/>
<dbReference type="AlphaFoldDB" id="A0A3E1EWI4"/>
<comment type="caution">
    <text evidence="2">The sequence shown here is derived from an EMBL/GenBank/DDBJ whole genome shotgun (WGS) entry which is preliminary data.</text>
</comment>
<dbReference type="EMBL" id="QURB01000006">
    <property type="protein sequence ID" value="RFC53920.1"/>
    <property type="molecule type" value="Genomic_DNA"/>
</dbReference>
<reference evidence="2 3" key="1">
    <citation type="submission" date="2018-08" db="EMBL/GenBank/DDBJ databases">
        <title>The draft genome squence of Brumimicrobium sp. N62.</title>
        <authorList>
            <person name="Du Z.-J."/>
            <person name="Luo H.-R."/>
        </authorList>
    </citation>
    <scope>NUCLEOTIDE SEQUENCE [LARGE SCALE GENOMIC DNA]</scope>
    <source>
        <strain evidence="2 3">N62</strain>
    </source>
</reference>
<sequence length="155" mass="17812">MALMNSKAFNQNNKHTIGKVDIAEMPAFELEEVSVKIDSGAYTSTIHCSVIEESEKGLKVVFLDKNEKGYTGKTHYFESYKTKRVRSSSGEMQQRYIIQGDIVLFGEKYDTEFTLSKRDLMRFPVLLGRKLLSNHFIIDTALKNESYKIKNKITK</sequence>
<dbReference type="OrthoDB" id="9782977at2"/>
<dbReference type="SUPFAM" id="SSF50630">
    <property type="entry name" value="Acid proteases"/>
    <property type="match status" value="1"/>
</dbReference>
<feature type="domain" description="Retropepsin-like aspartic endopeptidase" evidence="1">
    <location>
        <begin position="26"/>
        <end position="143"/>
    </location>
</feature>
<dbReference type="Proteomes" id="UP000257127">
    <property type="component" value="Unassembled WGS sequence"/>
</dbReference>
<evidence type="ECO:0000259" key="1">
    <source>
        <dbReference type="Pfam" id="PF05618"/>
    </source>
</evidence>
<dbReference type="InterPro" id="IPR008503">
    <property type="entry name" value="Asp_endopeptidase"/>
</dbReference>
<evidence type="ECO:0000313" key="2">
    <source>
        <dbReference type="EMBL" id="RFC53920.1"/>
    </source>
</evidence>
<keyword evidence="3" id="KW-1185">Reference proteome</keyword>
<dbReference type="PANTHER" id="PTHR38037">
    <property type="entry name" value="ZN_PROTEASE DOMAIN-CONTAINING PROTEIN"/>
    <property type="match status" value="1"/>
</dbReference>
<dbReference type="InterPro" id="IPR021109">
    <property type="entry name" value="Peptidase_aspartic_dom_sf"/>
</dbReference>
<gene>
    <name evidence="2" type="ORF">DXU93_10250</name>
</gene>
<protein>
    <submittedName>
        <fullName evidence="2">Peptidase</fullName>
    </submittedName>
</protein>
<name>A0A3E1EWI4_9FLAO</name>
<dbReference type="Pfam" id="PF05618">
    <property type="entry name" value="Zn_protease"/>
    <property type="match status" value="1"/>
</dbReference>
<accession>A0A3E1EWI4</accession>